<dbReference type="EMBL" id="BMLF01000001">
    <property type="protein sequence ID" value="GGL88551.1"/>
    <property type="molecule type" value="Genomic_DNA"/>
</dbReference>
<sequence>MTMRLTTFLLAAALPGAVLAEGARLELDCTFVTACDAAGQCAPGHGPARFVVEPEAIDDDGTGLYTLWVDDGEGHTATGASRTGPFAWAPEEDVRMQLALTGETSALWIRQTLGTGGETPAGAEIDLMTCEVTF</sequence>
<evidence type="ECO:0000313" key="2">
    <source>
        <dbReference type="EMBL" id="GGL88551.1"/>
    </source>
</evidence>
<reference evidence="2" key="1">
    <citation type="journal article" date="2014" name="Int. J. Syst. Evol. Microbiol.">
        <title>Complete genome sequence of Corynebacterium casei LMG S-19264T (=DSM 44701T), isolated from a smear-ripened cheese.</title>
        <authorList>
            <consortium name="US DOE Joint Genome Institute (JGI-PGF)"/>
            <person name="Walter F."/>
            <person name="Albersmeier A."/>
            <person name="Kalinowski J."/>
            <person name="Ruckert C."/>
        </authorList>
    </citation>
    <scope>NUCLEOTIDE SEQUENCE</scope>
    <source>
        <strain evidence="2">CGMCC 1.6293</strain>
    </source>
</reference>
<accession>A0A917SM05</accession>
<protein>
    <recommendedName>
        <fullName evidence="4">Elongation factor P</fullName>
    </recommendedName>
</protein>
<gene>
    <name evidence="2" type="ORF">GCM10011534_08300</name>
</gene>
<organism evidence="2 3">
    <name type="scientific">Pseudooceanicola nanhaiensis</name>
    <dbReference type="NCBI Taxonomy" id="375761"/>
    <lineage>
        <taxon>Bacteria</taxon>
        <taxon>Pseudomonadati</taxon>
        <taxon>Pseudomonadota</taxon>
        <taxon>Alphaproteobacteria</taxon>
        <taxon>Rhodobacterales</taxon>
        <taxon>Paracoccaceae</taxon>
        <taxon>Pseudooceanicola</taxon>
    </lineage>
</organism>
<dbReference type="Proteomes" id="UP000649829">
    <property type="component" value="Unassembled WGS sequence"/>
</dbReference>
<evidence type="ECO:0000256" key="1">
    <source>
        <dbReference type="SAM" id="SignalP"/>
    </source>
</evidence>
<dbReference type="AlphaFoldDB" id="A0A917SM05"/>
<reference evidence="2" key="2">
    <citation type="submission" date="2020-09" db="EMBL/GenBank/DDBJ databases">
        <authorList>
            <person name="Sun Q."/>
            <person name="Zhou Y."/>
        </authorList>
    </citation>
    <scope>NUCLEOTIDE SEQUENCE</scope>
    <source>
        <strain evidence="2">CGMCC 1.6293</strain>
    </source>
</reference>
<name>A0A917SM05_9RHOB</name>
<comment type="caution">
    <text evidence="2">The sequence shown here is derived from an EMBL/GenBank/DDBJ whole genome shotgun (WGS) entry which is preliminary data.</text>
</comment>
<feature type="signal peptide" evidence="1">
    <location>
        <begin position="1"/>
        <end position="20"/>
    </location>
</feature>
<feature type="chain" id="PRO_5037701087" description="Elongation factor P" evidence="1">
    <location>
        <begin position="21"/>
        <end position="134"/>
    </location>
</feature>
<evidence type="ECO:0008006" key="4">
    <source>
        <dbReference type="Google" id="ProtNLM"/>
    </source>
</evidence>
<proteinExistence type="predicted"/>
<evidence type="ECO:0000313" key="3">
    <source>
        <dbReference type="Proteomes" id="UP000649829"/>
    </source>
</evidence>
<keyword evidence="3" id="KW-1185">Reference proteome</keyword>
<keyword evidence="1" id="KW-0732">Signal</keyword>